<keyword evidence="4" id="KW-1133">Transmembrane helix</keyword>
<evidence type="ECO:0000259" key="10">
    <source>
        <dbReference type="PROSITE" id="PS50198"/>
    </source>
</evidence>
<evidence type="ECO:0000256" key="5">
    <source>
        <dbReference type="ARBA" id="ARBA00023136"/>
    </source>
</evidence>
<keyword evidence="8" id="KW-0697">Rotamase</keyword>
<dbReference type="GO" id="GO:0003755">
    <property type="term" value="F:peptidyl-prolyl cis-trans isomerase activity"/>
    <property type="evidence" value="ECO:0007669"/>
    <property type="project" value="UniProtKB-KW"/>
</dbReference>
<dbReference type="OrthoDB" id="9768393at2"/>
<evidence type="ECO:0000256" key="6">
    <source>
        <dbReference type="ARBA" id="ARBA00023186"/>
    </source>
</evidence>
<gene>
    <name evidence="11" type="ORF">GRI38_04930</name>
</gene>
<keyword evidence="2" id="KW-1003">Cell membrane</keyword>
<comment type="subcellular location">
    <subcellularLocation>
        <location evidence="1">Cell membrane</location>
        <topology evidence="1">Single-pass type II membrane protein</topology>
    </subcellularLocation>
</comment>
<dbReference type="PROSITE" id="PS50198">
    <property type="entry name" value="PPIC_PPIASE_2"/>
    <property type="match status" value="1"/>
</dbReference>
<dbReference type="Gene3D" id="1.10.4030.10">
    <property type="entry name" value="Porin chaperone SurA, peptide-binding domain"/>
    <property type="match status" value="1"/>
</dbReference>
<accession>A0A844ZED1</accession>
<dbReference type="GO" id="GO:0005886">
    <property type="term" value="C:plasma membrane"/>
    <property type="evidence" value="ECO:0007669"/>
    <property type="project" value="UniProtKB-SubCell"/>
</dbReference>
<dbReference type="InterPro" id="IPR000297">
    <property type="entry name" value="PPIase_PpiC"/>
</dbReference>
<dbReference type="Pfam" id="PF13624">
    <property type="entry name" value="SurA_N_3"/>
    <property type="match status" value="1"/>
</dbReference>
<comment type="caution">
    <text evidence="11">The sequence shown here is derived from an EMBL/GenBank/DDBJ whole genome shotgun (WGS) entry which is preliminary data.</text>
</comment>
<proteinExistence type="inferred from homology"/>
<evidence type="ECO:0000313" key="12">
    <source>
        <dbReference type="Proteomes" id="UP000433104"/>
    </source>
</evidence>
<dbReference type="RefSeq" id="WP_160681775.1">
    <property type="nucleotide sequence ID" value="NZ_WTYW01000001.1"/>
</dbReference>
<keyword evidence="9" id="KW-0732">Signal</keyword>
<reference evidence="11 12" key="1">
    <citation type="submission" date="2019-12" db="EMBL/GenBank/DDBJ databases">
        <title>Genomic-based taxomic classification of the family Erythrobacteraceae.</title>
        <authorList>
            <person name="Xu L."/>
        </authorList>
    </citation>
    <scope>NUCLEOTIDE SEQUENCE [LARGE SCALE GENOMIC DNA]</scope>
    <source>
        <strain evidence="11 12">MCCC 1A09962</strain>
    </source>
</reference>
<dbReference type="SUPFAM" id="SSF109998">
    <property type="entry name" value="Triger factor/SurA peptide-binding domain-like"/>
    <property type="match status" value="1"/>
</dbReference>
<dbReference type="AlphaFoldDB" id="A0A844ZED1"/>
<feature type="domain" description="PpiC" evidence="10">
    <location>
        <begin position="253"/>
        <end position="360"/>
    </location>
</feature>
<evidence type="ECO:0000256" key="2">
    <source>
        <dbReference type="ARBA" id="ARBA00022475"/>
    </source>
</evidence>
<evidence type="ECO:0000256" key="8">
    <source>
        <dbReference type="PROSITE-ProRule" id="PRU00278"/>
    </source>
</evidence>
<feature type="signal peptide" evidence="9">
    <location>
        <begin position="1"/>
        <end position="30"/>
    </location>
</feature>
<evidence type="ECO:0000256" key="3">
    <source>
        <dbReference type="ARBA" id="ARBA00022692"/>
    </source>
</evidence>
<evidence type="ECO:0000256" key="9">
    <source>
        <dbReference type="SAM" id="SignalP"/>
    </source>
</evidence>
<keyword evidence="6" id="KW-0143">Chaperone</keyword>
<name>A0A844ZED1_9SPHN</name>
<dbReference type="PANTHER" id="PTHR47529:SF1">
    <property type="entry name" value="PERIPLASMIC CHAPERONE PPID"/>
    <property type="match status" value="1"/>
</dbReference>
<dbReference type="InterPro" id="IPR027304">
    <property type="entry name" value="Trigger_fact/SurA_dom_sf"/>
</dbReference>
<keyword evidence="5" id="KW-0472">Membrane</keyword>
<evidence type="ECO:0000256" key="1">
    <source>
        <dbReference type="ARBA" id="ARBA00004401"/>
    </source>
</evidence>
<keyword evidence="8 11" id="KW-0413">Isomerase</keyword>
<evidence type="ECO:0000313" key="11">
    <source>
        <dbReference type="EMBL" id="MXO85367.1"/>
    </source>
</evidence>
<feature type="chain" id="PRO_5032337148" evidence="9">
    <location>
        <begin position="31"/>
        <end position="645"/>
    </location>
</feature>
<comment type="similarity">
    <text evidence="7">Belongs to the PpiD chaperone family.</text>
</comment>
<dbReference type="EMBL" id="WTYW01000001">
    <property type="protein sequence ID" value="MXO85367.1"/>
    <property type="molecule type" value="Genomic_DNA"/>
</dbReference>
<dbReference type="PANTHER" id="PTHR47529">
    <property type="entry name" value="PEPTIDYL-PROLYL CIS-TRANS ISOMERASE D"/>
    <property type="match status" value="1"/>
</dbReference>
<protein>
    <submittedName>
        <fullName evidence="11">Peptidylprolyl isomerase</fullName>
    </submittedName>
</protein>
<dbReference type="Proteomes" id="UP000433104">
    <property type="component" value="Unassembled WGS sequence"/>
</dbReference>
<evidence type="ECO:0000256" key="4">
    <source>
        <dbReference type="ARBA" id="ARBA00022989"/>
    </source>
</evidence>
<dbReference type="InterPro" id="IPR052029">
    <property type="entry name" value="PpiD_chaperone"/>
</dbReference>
<organism evidence="11 12">
    <name type="scientific">Parapontixanthobacter aurantiacus</name>
    <dbReference type="NCBI Taxonomy" id="1463599"/>
    <lineage>
        <taxon>Bacteria</taxon>
        <taxon>Pseudomonadati</taxon>
        <taxon>Pseudomonadota</taxon>
        <taxon>Alphaproteobacteria</taxon>
        <taxon>Sphingomonadales</taxon>
        <taxon>Erythrobacteraceae</taxon>
        <taxon>Parapontixanthobacter</taxon>
    </lineage>
</organism>
<keyword evidence="12" id="KW-1185">Reference proteome</keyword>
<keyword evidence="3" id="KW-0812">Transmembrane</keyword>
<dbReference type="Pfam" id="PF13145">
    <property type="entry name" value="Rotamase_2"/>
    <property type="match status" value="1"/>
</dbReference>
<evidence type="ECO:0000256" key="7">
    <source>
        <dbReference type="ARBA" id="ARBA00038408"/>
    </source>
</evidence>
<sequence length="645" mass="69892">MFQFFRKFFQSKIGLAVTFAFLGLIAFAFASSDVANTGTFGGVAGGDRVAVVGDRKVSTAELSRAASTALDQARRDNPNLTMEEFVAAGGLDQTLNRMLDRYAIAEYARSIGLRAGENLVNSEIVNIPQFRGPSGAFDQNVYRAALQQVGLTDAVFRADLADGLLAQQILQPTTANATIPTGIARQYASLFRERRTGSIAFLPSAAFAPEGEASNAQLQSYYNENRSRYVRPERRIIRYVTFGPDAIAEQAAPTEAEITRYYRENEEEFAAREERSFTQVIASSQAAARSIASAVAGGQSLAQAAQAAGLRTTTVDPSTKAEIEATANEAVAKAYFAAGEGSLTTPARGNLGWYVARVEDISSQSGRTLAQAREDIAATVRQQKTNRLLSDLSAEIENSLADGVSLTDLAEELELEVQTTRPVVADGSIYGTPGERVPDAVAPAVETAFQMVESEPQIAEVTRGEEFLIFEVSRITESATAPFAEIRDRLVRDWRIVQGQRAARAAADRVLARMNGETDLPAAVRSLDTSVPPPEAVSLTREELARLREQRVPPPLALFFSMAQGTQKKLEAENSTGYYVVSLNEIIPGQLEQSDPLVAQAQTQLGQAIEQEYQQQLVTAMRNSQGVEINQAAVEAVRRQLIGEN</sequence>